<accession>A0ACC2WCD1</accession>
<keyword evidence="2" id="KW-1185">Reference proteome</keyword>
<evidence type="ECO:0000313" key="2">
    <source>
        <dbReference type="Proteomes" id="UP001241377"/>
    </source>
</evidence>
<reference evidence="1" key="1">
    <citation type="submission" date="2023-04" db="EMBL/GenBank/DDBJ databases">
        <title>Draft Genome sequencing of Naganishia species isolated from polar environments using Oxford Nanopore Technology.</title>
        <authorList>
            <person name="Leo P."/>
            <person name="Venkateswaran K."/>
        </authorList>
    </citation>
    <scope>NUCLEOTIDE SEQUENCE</scope>
    <source>
        <strain evidence="1">MNA-CCFEE 5261</strain>
    </source>
</reference>
<dbReference type="Proteomes" id="UP001241377">
    <property type="component" value="Unassembled WGS sequence"/>
</dbReference>
<sequence>MSFDITFLGSSGGCLDGTTCAVLVKPHLITYKEIITQQRFDDIICVDAGSGLNMLGHIIHHEIAHNSPYQSGLDLYNDLLPVQKYIKPEIITPFSTLNASESPLKHAFEIFHRVSAYLISHPHLDHIASLAINSPAFSNNSSRQVYGALHTLSALQDHVFNGVIWPNMPKFNVVKLHSQKYWKPFSIANGNFTVNMFDISHGKLIKLNNVSNLDKLVPLKESDIDGNLDIKHYISSAFLITIPSTNASLLVFGDFESDSISLLNKNLTIWRHIAPLIVSHQLKGIILECSSSGDCDPDELYGHLMPCHLIAELEKLRAECLSIDPSLESPLSGFHIVVTHVKDVGYVDPRRRILNELEQLSQQAQLGIQFSVAISGVSIVL</sequence>
<name>A0ACC2WCD1_9TREE</name>
<comment type="caution">
    <text evidence="1">The sequence shown here is derived from an EMBL/GenBank/DDBJ whole genome shotgun (WGS) entry which is preliminary data.</text>
</comment>
<proteinExistence type="predicted"/>
<dbReference type="EMBL" id="JASBWR010000018">
    <property type="protein sequence ID" value="KAJ9109403.1"/>
    <property type="molecule type" value="Genomic_DNA"/>
</dbReference>
<gene>
    <name evidence="1" type="ORF">QFC19_002155</name>
</gene>
<protein>
    <submittedName>
        <fullName evidence="1">Uncharacterized protein</fullName>
    </submittedName>
</protein>
<organism evidence="1 2">
    <name type="scientific">Naganishia cerealis</name>
    <dbReference type="NCBI Taxonomy" id="610337"/>
    <lineage>
        <taxon>Eukaryota</taxon>
        <taxon>Fungi</taxon>
        <taxon>Dikarya</taxon>
        <taxon>Basidiomycota</taxon>
        <taxon>Agaricomycotina</taxon>
        <taxon>Tremellomycetes</taxon>
        <taxon>Filobasidiales</taxon>
        <taxon>Filobasidiaceae</taxon>
        <taxon>Naganishia</taxon>
    </lineage>
</organism>
<evidence type="ECO:0000313" key="1">
    <source>
        <dbReference type="EMBL" id="KAJ9109403.1"/>
    </source>
</evidence>